<sequence>MIKAEKNPRIVQRLIFIKARYEGKSVKEASNIVGVSRSNGNIWQQRWNAQGYEGLIPQFRGGSPSKLSDLQKAKLKEMLNERNNWRTREVQDLILQEFGVEYSLKQVWIILQSLKRAGKSR</sequence>
<accession>A0A660HSX7</accession>
<dbReference type="KEGG" id="mfz:AOB57_009190"/>
<protein>
    <submittedName>
        <fullName evidence="1">Helix-turn-helix domain-containing protein</fullName>
    </submittedName>
</protein>
<organism evidence="1 2">
    <name type="scientific">Methanosarcina flavescens</name>
    <dbReference type="NCBI Taxonomy" id="1715806"/>
    <lineage>
        <taxon>Archaea</taxon>
        <taxon>Methanobacteriati</taxon>
        <taxon>Methanobacteriota</taxon>
        <taxon>Stenosarchaea group</taxon>
        <taxon>Methanomicrobia</taxon>
        <taxon>Methanosarcinales</taxon>
        <taxon>Methanosarcinaceae</taxon>
        <taxon>Methanosarcina</taxon>
    </lineage>
</organism>
<evidence type="ECO:0000313" key="1">
    <source>
        <dbReference type="EMBL" id="AYK15342.1"/>
    </source>
</evidence>
<keyword evidence="2" id="KW-1185">Reference proteome</keyword>
<evidence type="ECO:0000313" key="2">
    <source>
        <dbReference type="Proteomes" id="UP000053087"/>
    </source>
</evidence>
<dbReference type="InterPro" id="IPR009057">
    <property type="entry name" value="Homeodomain-like_sf"/>
</dbReference>
<dbReference type="AlphaFoldDB" id="A0A660HSX7"/>
<reference evidence="1 2" key="1">
    <citation type="journal article" date="2016" name="Int. J. Syst. Evol. Microbiol.">
        <title>Methanosarcina flavescens sp. nov., a methanogenic archaeon isolated from a full-scale anaerobic digester.</title>
        <authorList>
            <person name="Kern T."/>
            <person name="Fischer M.A."/>
            <person name="Deppenmeier U."/>
            <person name="Schmitz R.A."/>
            <person name="Rother M."/>
        </authorList>
    </citation>
    <scope>NUCLEOTIDE SEQUENCE [LARGE SCALE GENOMIC DNA]</scope>
    <source>
        <strain evidence="1 2">E03.2</strain>
    </source>
</reference>
<dbReference type="EMBL" id="CP032683">
    <property type="protein sequence ID" value="AYK15342.1"/>
    <property type="molecule type" value="Genomic_DNA"/>
</dbReference>
<dbReference type="Pfam" id="PF13565">
    <property type="entry name" value="HTH_32"/>
    <property type="match status" value="1"/>
</dbReference>
<dbReference type="Proteomes" id="UP000053087">
    <property type="component" value="Chromosome"/>
</dbReference>
<dbReference type="SUPFAM" id="SSF46689">
    <property type="entry name" value="Homeodomain-like"/>
    <property type="match status" value="1"/>
</dbReference>
<proteinExistence type="predicted"/>
<name>A0A660HSX7_9EURY</name>
<gene>
    <name evidence="1" type="ORF">AOB57_009190</name>
</gene>